<organism evidence="1 2">
    <name type="scientific">Leadbetterella byssophila (strain DSM 17132 / JCM 16389 / KACC 11308 / NBRC 106382 / 4M15)</name>
    <dbReference type="NCBI Taxonomy" id="649349"/>
    <lineage>
        <taxon>Bacteria</taxon>
        <taxon>Pseudomonadati</taxon>
        <taxon>Bacteroidota</taxon>
        <taxon>Cytophagia</taxon>
        <taxon>Cytophagales</taxon>
        <taxon>Leadbetterellaceae</taxon>
        <taxon>Leadbetterella</taxon>
    </lineage>
</organism>
<evidence type="ECO:0000313" key="1">
    <source>
        <dbReference type="EMBL" id="ADQ16303.1"/>
    </source>
</evidence>
<protein>
    <recommendedName>
        <fullName evidence="3">Lipoprotein</fullName>
    </recommendedName>
</protein>
<dbReference type="RefSeq" id="WP_013407357.1">
    <property type="nucleotide sequence ID" value="NC_014655.1"/>
</dbReference>
<evidence type="ECO:0008006" key="3">
    <source>
        <dbReference type="Google" id="ProtNLM"/>
    </source>
</evidence>
<gene>
    <name evidence="1" type="ordered locus">Lbys_0532</name>
</gene>
<accession>E4RXF8</accession>
<keyword evidence="2" id="KW-1185">Reference proteome</keyword>
<reference evidence="1 2" key="2">
    <citation type="journal article" date="2011" name="Stand. Genomic Sci.">
        <title>Complete genome sequence of Leadbetterella byssophila type strain (4M15).</title>
        <authorList>
            <person name="Abt B."/>
            <person name="Teshima H."/>
            <person name="Lucas S."/>
            <person name="Lapidus A."/>
            <person name="Del Rio T.G."/>
            <person name="Nolan M."/>
            <person name="Tice H."/>
            <person name="Cheng J.F."/>
            <person name="Pitluck S."/>
            <person name="Liolios K."/>
            <person name="Pagani I."/>
            <person name="Ivanova N."/>
            <person name="Mavromatis K."/>
            <person name="Pati A."/>
            <person name="Tapia R."/>
            <person name="Han C."/>
            <person name="Goodwin L."/>
            <person name="Chen A."/>
            <person name="Palaniappan K."/>
            <person name="Land M."/>
            <person name="Hauser L."/>
            <person name="Chang Y.J."/>
            <person name="Jeffries C.D."/>
            <person name="Rohde M."/>
            <person name="Goker M."/>
            <person name="Tindall B.J."/>
            <person name="Detter J.C."/>
            <person name="Woyke T."/>
            <person name="Bristow J."/>
            <person name="Eisen J.A."/>
            <person name="Markowitz V."/>
            <person name="Hugenholtz P."/>
            <person name="Klenk H.P."/>
            <person name="Kyrpides N.C."/>
        </authorList>
    </citation>
    <scope>NUCLEOTIDE SEQUENCE [LARGE SCALE GENOMIC DNA]</scope>
    <source>
        <strain evidence="2">DSM 17132 / JCM 16389 / KACC 11308 / NBRC 106382 / 4M15</strain>
    </source>
</reference>
<name>E4RXF8_LEAB4</name>
<dbReference type="Proteomes" id="UP000007435">
    <property type="component" value="Chromosome"/>
</dbReference>
<dbReference type="KEGG" id="lby:Lbys_0532"/>
<dbReference type="EMBL" id="CP002305">
    <property type="protein sequence ID" value="ADQ16303.1"/>
    <property type="molecule type" value="Genomic_DNA"/>
</dbReference>
<dbReference type="AlphaFoldDB" id="E4RXF8"/>
<sequence>MKLLFYLSLLAILSLSSCKEQSFNQEIPYTSLADLSKEAEFRFSIKSSSLGNYPILDDGEVRTSDYLVVINDENAYLNEVVTKYEHPFINFSTHTLLVLGIEYRGTVTLKPRKEGNKTILTVIKKIPELGPQGTVFNTFSAIVPKVDSTNVIKELIEVNVK</sequence>
<reference key="1">
    <citation type="submission" date="2010-11" db="EMBL/GenBank/DDBJ databases">
        <title>The complete genome of Leadbetterella byssophila DSM 17132.</title>
        <authorList>
            <consortium name="US DOE Joint Genome Institute (JGI-PGF)"/>
            <person name="Lucas S."/>
            <person name="Copeland A."/>
            <person name="Lapidus A."/>
            <person name="Glavina del Rio T."/>
            <person name="Dalin E."/>
            <person name="Tice H."/>
            <person name="Bruce D."/>
            <person name="Goodwin L."/>
            <person name="Pitluck S."/>
            <person name="Kyrpides N."/>
            <person name="Mavromatis K."/>
            <person name="Ivanova N."/>
            <person name="Teshima H."/>
            <person name="Brettin T."/>
            <person name="Detter J.C."/>
            <person name="Han C."/>
            <person name="Tapia R."/>
            <person name="Land M."/>
            <person name="Hauser L."/>
            <person name="Markowitz V."/>
            <person name="Cheng J.-F."/>
            <person name="Hugenholtz P."/>
            <person name="Woyke T."/>
            <person name="Wu D."/>
            <person name="Tindall B."/>
            <person name="Pomrenke H.G."/>
            <person name="Brambilla E."/>
            <person name="Klenk H.-P."/>
            <person name="Eisen J.A."/>
        </authorList>
    </citation>
    <scope>NUCLEOTIDE SEQUENCE [LARGE SCALE GENOMIC DNA]</scope>
    <source>
        <strain>DSM 17132</strain>
    </source>
</reference>
<proteinExistence type="predicted"/>
<dbReference type="PROSITE" id="PS51257">
    <property type="entry name" value="PROKAR_LIPOPROTEIN"/>
    <property type="match status" value="1"/>
</dbReference>
<dbReference type="HOGENOM" id="CLU_1641632_0_0_10"/>
<evidence type="ECO:0000313" key="2">
    <source>
        <dbReference type="Proteomes" id="UP000007435"/>
    </source>
</evidence>